<dbReference type="GO" id="GO:0004497">
    <property type="term" value="F:monooxygenase activity"/>
    <property type="evidence" value="ECO:0007669"/>
    <property type="project" value="InterPro"/>
</dbReference>
<gene>
    <name evidence="1" type="ORF">DFP72DRAFT_855421</name>
</gene>
<dbReference type="GO" id="GO:0005506">
    <property type="term" value="F:iron ion binding"/>
    <property type="evidence" value="ECO:0007669"/>
    <property type="project" value="InterPro"/>
</dbReference>
<accession>A0A8H6HHA1</accession>
<comment type="caution">
    <text evidence="1">The sequence shown here is derived from an EMBL/GenBank/DDBJ whole genome shotgun (WGS) entry which is preliminary data.</text>
</comment>
<keyword evidence="2" id="KW-1185">Reference proteome</keyword>
<reference evidence="1 2" key="1">
    <citation type="submission" date="2020-07" db="EMBL/GenBank/DDBJ databases">
        <title>Comparative genomics of pyrophilous fungi reveals a link between fire events and developmental genes.</title>
        <authorList>
            <consortium name="DOE Joint Genome Institute"/>
            <person name="Steindorff A.S."/>
            <person name="Carver A."/>
            <person name="Calhoun S."/>
            <person name="Stillman K."/>
            <person name="Liu H."/>
            <person name="Lipzen A."/>
            <person name="Pangilinan J."/>
            <person name="Labutti K."/>
            <person name="Bruns T.D."/>
            <person name="Grigoriev I.V."/>
        </authorList>
    </citation>
    <scope>NUCLEOTIDE SEQUENCE [LARGE SCALE GENOMIC DNA]</scope>
    <source>
        <strain evidence="1 2">CBS 144469</strain>
    </source>
</reference>
<dbReference type="AlphaFoldDB" id="A0A8H6HHA1"/>
<dbReference type="GO" id="GO:0016705">
    <property type="term" value="F:oxidoreductase activity, acting on paired donors, with incorporation or reduction of molecular oxygen"/>
    <property type="evidence" value="ECO:0007669"/>
    <property type="project" value="InterPro"/>
</dbReference>
<organism evidence="1 2">
    <name type="scientific">Ephemerocybe angulata</name>
    <dbReference type="NCBI Taxonomy" id="980116"/>
    <lineage>
        <taxon>Eukaryota</taxon>
        <taxon>Fungi</taxon>
        <taxon>Dikarya</taxon>
        <taxon>Basidiomycota</taxon>
        <taxon>Agaricomycotina</taxon>
        <taxon>Agaricomycetes</taxon>
        <taxon>Agaricomycetidae</taxon>
        <taxon>Agaricales</taxon>
        <taxon>Agaricineae</taxon>
        <taxon>Psathyrellaceae</taxon>
        <taxon>Ephemerocybe</taxon>
    </lineage>
</organism>
<sequence length="446" mass="48862">MPPPPLACWRRAKGPTSKYINCEAFLDFSLEEGLKRDKWGRTNHFKSSWQHLTSVKQTIRRYWRPLLLVYVLEEKAAPKRALAPISIQETFPHGSLLALDPLEIPTKHMIGEVNLPPDVGLNAAKVLIFAMDTTSSALARILHLLSMYQDVQDKLCAELREARLKLMHFSLPLSTPINLKGVNGEEMSEIFPPKDSRTGPTPIMSMRTVRAGRQITLQTHATVGLSGKEKWVYKSLGPNLATSTRSPPPDDDVPLTISLSLFASPVPFRNDCRALCPAASISAFAVEHGGHCVQRAHHGAGDGADALSIRSAIAHGSGWRRDWWLCLRSGPAGAASLDVFPGIIDLLSVLPPPPSSALRMFRVLSVPRPFRYNHTILLSVRLTPPSRLRVQVAPRFAPFGSFFVPALIALSYFSERGMGSEAMDTFINSDGDPTQLVFVAAAAAAG</sequence>
<proteinExistence type="predicted"/>
<dbReference type="GO" id="GO:0020037">
    <property type="term" value="F:heme binding"/>
    <property type="evidence" value="ECO:0007669"/>
    <property type="project" value="InterPro"/>
</dbReference>
<evidence type="ECO:0000313" key="1">
    <source>
        <dbReference type="EMBL" id="KAF6746365.1"/>
    </source>
</evidence>
<dbReference type="InterPro" id="IPR036396">
    <property type="entry name" value="Cyt_P450_sf"/>
</dbReference>
<dbReference type="SUPFAM" id="SSF48264">
    <property type="entry name" value="Cytochrome P450"/>
    <property type="match status" value="1"/>
</dbReference>
<dbReference type="EMBL" id="JACGCI010000093">
    <property type="protein sequence ID" value="KAF6746365.1"/>
    <property type="molecule type" value="Genomic_DNA"/>
</dbReference>
<protein>
    <submittedName>
        <fullName evidence="1">Uncharacterized protein</fullName>
    </submittedName>
</protein>
<evidence type="ECO:0000313" key="2">
    <source>
        <dbReference type="Proteomes" id="UP000521943"/>
    </source>
</evidence>
<dbReference type="Gene3D" id="1.10.630.10">
    <property type="entry name" value="Cytochrome P450"/>
    <property type="match status" value="1"/>
</dbReference>
<dbReference type="Proteomes" id="UP000521943">
    <property type="component" value="Unassembled WGS sequence"/>
</dbReference>
<name>A0A8H6HHA1_9AGAR</name>